<keyword evidence="1" id="KW-0472">Membrane</keyword>
<evidence type="ECO:0000256" key="1">
    <source>
        <dbReference type="SAM" id="Phobius"/>
    </source>
</evidence>
<keyword evidence="1" id="KW-1133">Transmembrane helix</keyword>
<dbReference type="EMBL" id="FNDJ01000040">
    <property type="protein sequence ID" value="SDM30846.1"/>
    <property type="molecule type" value="Genomic_DNA"/>
</dbReference>
<accession>A0A1G9S5T8</accession>
<sequence>MPGGPPTLGFSLIIYAMVGLVTLISLKLRRRRR</sequence>
<evidence type="ECO:0000313" key="3">
    <source>
        <dbReference type="Proteomes" id="UP000199202"/>
    </source>
</evidence>
<feature type="transmembrane region" description="Helical" evidence="1">
    <location>
        <begin position="6"/>
        <end position="26"/>
    </location>
</feature>
<organism evidence="2 3">
    <name type="scientific">Nonomuraea jiangxiensis</name>
    <dbReference type="NCBI Taxonomy" id="633440"/>
    <lineage>
        <taxon>Bacteria</taxon>
        <taxon>Bacillati</taxon>
        <taxon>Actinomycetota</taxon>
        <taxon>Actinomycetes</taxon>
        <taxon>Streptosporangiales</taxon>
        <taxon>Streptosporangiaceae</taxon>
        <taxon>Nonomuraea</taxon>
    </lineage>
</organism>
<dbReference type="AlphaFoldDB" id="A0A1G9S5T8"/>
<protein>
    <submittedName>
        <fullName evidence="2">Uncharacterized protein</fullName>
    </submittedName>
</protein>
<keyword evidence="3" id="KW-1185">Reference proteome</keyword>
<gene>
    <name evidence="2" type="ORF">SAMN05421869_14060</name>
</gene>
<evidence type="ECO:0000313" key="2">
    <source>
        <dbReference type="EMBL" id="SDM30846.1"/>
    </source>
</evidence>
<dbReference type="Proteomes" id="UP000199202">
    <property type="component" value="Unassembled WGS sequence"/>
</dbReference>
<reference evidence="2 3" key="1">
    <citation type="submission" date="2016-10" db="EMBL/GenBank/DDBJ databases">
        <authorList>
            <person name="de Groot N.N."/>
        </authorList>
    </citation>
    <scope>NUCLEOTIDE SEQUENCE [LARGE SCALE GENOMIC DNA]</scope>
    <source>
        <strain evidence="2 3">CGMCC 4.6533</strain>
    </source>
</reference>
<keyword evidence="1" id="KW-0812">Transmembrane</keyword>
<name>A0A1G9S5T8_9ACTN</name>
<proteinExistence type="predicted"/>